<dbReference type="InterPro" id="IPR004456">
    <property type="entry name" value="Pglycerate_mutase_ApgM"/>
</dbReference>
<evidence type="ECO:0000313" key="8">
    <source>
        <dbReference type="EMBL" id="OUP60211.1"/>
    </source>
</evidence>
<dbReference type="InterPro" id="IPR006124">
    <property type="entry name" value="Metalloenzyme"/>
</dbReference>
<dbReference type="Pfam" id="PF10143">
    <property type="entry name" value="PhosphMutase"/>
    <property type="match status" value="1"/>
</dbReference>
<comment type="similarity">
    <text evidence="4">Belongs to the BPG-independent phosphoglycerate mutase family. A-PGAM subfamily.</text>
</comment>
<dbReference type="PIRSF" id="PIRSF006392">
    <property type="entry name" value="IPGAM_arch"/>
    <property type="match status" value="1"/>
</dbReference>
<dbReference type="PANTHER" id="PTHR31209:SF4">
    <property type="entry name" value="2,3-BISPHOSPHOGLYCERATE-INDEPENDENT PHOSPHOGLYCERATE MUTASE"/>
    <property type="match status" value="1"/>
</dbReference>
<evidence type="ECO:0000256" key="3">
    <source>
        <dbReference type="ARBA" id="ARBA00004921"/>
    </source>
</evidence>
<keyword evidence="5" id="KW-0324">Glycolysis</keyword>
<accession>A0A1Y4LYN2</accession>
<evidence type="ECO:0000256" key="4">
    <source>
        <dbReference type="ARBA" id="ARBA00005524"/>
    </source>
</evidence>
<dbReference type="Pfam" id="PF01676">
    <property type="entry name" value="Metalloenzyme"/>
    <property type="match status" value="1"/>
</dbReference>
<organism evidence="8 9">
    <name type="scientific">Butyricicoccus pullicaecorum</name>
    <dbReference type="NCBI Taxonomy" id="501571"/>
    <lineage>
        <taxon>Bacteria</taxon>
        <taxon>Bacillati</taxon>
        <taxon>Bacillota</taxon>
        <taxon>Clostridia</taxon>
        <taxon>Eubacteriales</taxon>
        <taxon>Butyricicoccaceae</taxon>
        <taxon>Butyricicoccus</taxon>
    </lineage>
</organism>
<dbReference type="GO" id="GO:0006096">
    <property type="term" value="P:glycolytic process"/>
    <property type="evidence" value="ECO:0007669"/>
    <property type="project" value="UniProtKB-KW"/>
</dbReference>
<comment type="catalytic activity">
    <reaction evidence="1">
        <text>(2R)-2-phosphoglycerate = (2R)-3-phosphoglycerate</text>
        <dbReference type="Rhea" id="RHEA:15901"/>
        <dbReference type="ChEBI" id="CHEBI:58272"/>
        <dbReference type="ChEBI" id="CHEBI:58289"/>
        <dbReference type="EC" id="5.4.2.12"/>
    </reaction>
</comment>
<dbReference type="NCBIfam" id="TIGR00306">
    <property type="entry name" value="apgM"/>
    <property type="match status" value="1"/>
</dbReference>
<dbReference type="STRING" id="501571.GCA_900143195_00446"/>
<dbReference type="Gene3D" id="3.30.70.2130">
    <property type="entry name" value="Metalloenzyme domain"/>
    <property type="match status" value="1"/>
</dbReference>
<dbReference type="InterPro" id="IPR042253">
    <property type="entry name" value="Pglycerate_mutase_ApgM_sf"/>
</dbReference>
<dbReference type="GO" id="GO:0004619">
    <property type="term" value="F:phosphoglycerate mutase activity"/>
    <property type="evidence" value="ECO:0007669"/>
    <property type="project" value="UniProtKB-EC"/>
</dbReference>
<proteinExistence type="inferred from homology"/>
<keyword evidence="6" id="KW-0413">Isomerase</keyword>
<dbReference type="CDD" id="cd16011">
    <property type="entry name" value="iPGM_like"/>
    <property type="match status" value="1"/>
</dbReference>
<comment type="caution">
    <text evidence="8">The sequence shown here is derived from an EMBL/GenBank/DDBJ whole genome shotgun (WGS) entry which is preliminary data.</text>
</comment>
<dbReference type="Proteomes" id="UP000195326">
    <property type="component" value="Unassembled WGS sequence"/>
</dbReference>
<dbReference type="SUPFAM" id="SSF53649">
    <property type="entry name" value="Alkaline phosphatase-like"/>
    <property type="match status" value="1"/>
</dbReference>
<name>A0A1Y4LYN2_9FIRM</name>
<evidence type="ECO:0000256" key="1">
    <source>
        <dbReference type="ARBA" id="ARBA00000370"/>
    </source>
</evidence>
<sequence length="425" mass="45551">MSSVRKHGNTGQNNQIRYNITIATILGDRKQVSNLKYIIALADGCADLPAICGMTPLGYANTPCLARLSARAVIGRTCLIPSGCVPGSQSALLTLLGAPRSACSGGRAAIEAMACGIDLDGCTALRCNFVSLDGDRLVAHDGGGLTDEEAEQFIDALEDALGDDTHRFVPGSGYRAFLLRRGLEHPGGCSPDGLLGCDLRTCQPEDNDLERLYHAAREVLDVHPVNLERKAQGKLPANAVWFWGGGPTPVLPDFTTCTGLRGAATGGVPLVRGIARGMGLEWLNVPHADGTLHTNWEGKAFAAFDALTRQGMDFVFVHTEAPDEAGHAGSLPEKVASIEYFDRRLLTPLTGWLDESAVDYRLLVLPDHPTPISLRTHTADPVPFLLYDSRTPAAGGIFDEMHTSNLPLTPGEEMLDVLLERKRNP</sequence>
<evidence type="ECO:0000256" key="2">
    <source>
        <dbReference type="ARBA" id="ARBA00002315"/>
    </source>
</evidence>
<dbReference type="EMBL" id="NFKL01000003">
    <property type="protein sequence ID" value="OUP60211.1"/>
    <property type="molecule type" value="Genomic_DNA"/>
</dbReference>
<evidence type="ECO:0000259" key="7">
    <source>
        <dbReference type="Pfam" id="PF01676"/>
    </source>
</evidence>
<feature type="domain" description="Metalloenzyme" evidence="7">
    <location>
        <begin position="36"/>
        <end position="390"/>
    </location>
</feature>
<comment type="pathway">
    <text evidence="3">Carbohydrate degradation.</text>
</comment>
<dbReference type="GO" id="GO:0046872">
    <property type="term" value="F:metal ion binding"/>
    <property type="evidence" value="ECO:0007669"/>
    <property type="project" value="InterPro"/>
</dbReference>
<protein>
    <recommendedName>
        <fullName evidence="7">Metalloenzyme domain-containing protein</fullName>
    </recommendedName>
</protein>
<evidence type="ECO:0000256" key="5">
    <source>
        <dbReference type="ARBA" id="ARBA00023152"/>
    </source>
</evidence>
<dbReference type="Gene3D" id="3.40.720.10">
    <property type="entry name" value="Alkaline Phosphatase, subunit A"/>
    <property type="match status" value="1"/>
</dbReference>
<evidence type="ECO:0000256" key="6">
    <source>
        <dbReference type="ARBA" id="ARBA00023235"/>
    </source>
</evidence>
<evidence type="ECO:0000313" key="9">
    <source>
        <dbReference type="Proteomes" id="UP000195326"/>
    </source>
</evidence>
<comment type="function">
    <text evidence="2">Catalyzes the interconversion of 2-phosphoglycerate and 3-phosphoglycerate.</text>
</comment>
<dbReference type="PANTHER" id="PTHR31209">
    <property type="entry name" value="COFACTOR-INDEPENDENT PHOSPHOGLYCERATE MUTASE"/>
    <property type="match status" value="1"/>
</dbReference>
<dbReference type="InterPro" id="IPR017850">
    <property type="entry name" value="Alkaline_phosphatase_core_sf"/>
</dbReference>
<gene>
    <name evidence="8" type="ORF">B5F15_02835</name>
</gene>
<dbReference type="AlphaFoldDB" id="A0A1Y4LYN2"/>
<reference evidence="9" key="1">
    <citation type="submission" date="2017-04" db="EMBL/GenBank/DDBJ databases">
        <title>Function of individual gut microbiota members based on whole genome sequencing of pure cultures obtained from chicken caecum.</title>
        <authorList>
            <person name="Medvecky M."/>
            <person name="Cejkova D."/>
            <person name="Polansky O."/>
            <person name="Karasova D."/>
            <person name="Kubasova T."/>
            <person name="Cizek A."/>
            <person name="Rychlik I."/>
        </authorList>
    </citation>
    <scope>NUCLEOTIDE SEQUENCE [LARGE SCALE GENOMIC DNA]</scope>
    <source>
        <strain evidence="9">An179</strain>
    </source>
</reference>